<dbReference type="RefSeq" id="XP_065665136.1">
    <property type="nucleotide sequence ID" value="XM_065809064.1"/>
</dbReference>
<proteinExistence type="predicted"/>
<dbReference type="GeneID" id="100213205"/>
<dbReference type="Gene3D" id="3.30.710.10">
    <property type="entry name" value="Potassium Channel Kv1.1, Chain A"/>
    <property type="match status" value="1"/>
</dbReference>
<dbReference type="InterPro" id="IPR011705">
    <property type="entry name" value="BACK"/>
</dbReference>
<dbReference type="SMART" id="SM00225">
    <property type="entry name" value="BTB"/>
    <property type="match status" value="1"/>
</dbReference>
<dbReference type="PROSITE" id="PS50097">
    <property type="entry name" value="BTB"/>
    <property type="match status" value="1"/>
</dbReference>
<gene>
    <name evidence="3" type="primary">LOC100213205</name>
</gene>
<reference evidence="3" key="1">
    <citation type="submission" date="2025-08" db="UniProtKB">
        <authorList>
            <consortium name="RefSeq"/>
        </authorList>
    </citation>
    <scope>IDENTIFICATION</scope>
</reference>
<sequence length="279" mass="31800">MSQTNEYLKLEAEASSLLNDMKSLLNNKLYSDVKFAIGNEKALFHAHRCILALRCQIFADMFEEMPITDEPFLFPDLQSDAFMLLLEFIYTNKCNVLKSDVIFVLSTALEFGVMELVKVCEKYFEENVTLETACQAMQAAVTFGLDSFKRSLLPFFRQNTAEIFNTSSFNELSEETLAYILQDDELNMDEYDIIKAVENWTLVNSVALDKPASEVSRSVVCNVRLPLLSSDELAEIECLNVKNHFIPIEQISLAWKHIALKTPLNATFETTPRTGTRIR</sequence>
<evidence type="ECO:0000259" key="1">
    <source>
        <dbReference type="PROSITE" id="PS50097"/>
    </source>
</evidence>
<dbReference type="PANTHER" id="PTHR46965:SF1">
    <property type="entry name" value="BTB_POZ DOMAIN-CONTAINING PROTEIN 19"/>
    <property type="match status" value="1"/>
</dbReference>
<accession>A0ABM4CT84</accession>
<dbReference type="SUPFAM" id="SSF54695">
    <property type="entry name" value="POZ domain"/>
    <property type="match status" value="1"/>
</dbReference>
<keyword evidence="2" id="KW-1185">Reference proteome</keyword>
<dbReference type="Gene3D" id="1.25.40.420">
    <property type="match status" value="1"/>
</dbReference>
<protein>
    <submittedName>
        <fullName evidence="3">BTB/POZ domain-containing protein 19 isoform X2</fullName>
    </submittedName>
</protein>
<dbReference type="SMART" id="SM00875">
    <property type="entry name" value="BACK"/>
    <property type="match status" value="1"/>
</dbReference>
<evidence type="ECO:0000313" key="2">
    <source>
        <dbReference type="Proteomes" id="UP001652625"/>
    </source>
</evidence>
<dbReference type="CDD" id="cd18494">
    <property type="entry name" value="BACK_BTBD19"/>
    <property type="match status" value="1"/>
</dbReference>
<dbReference type="Pfam" id="PF07707">
    <property type="entry name" value="BACK"/>
    <property type="match status" value="1"/>
</dbReference>
<dbReference type="InterPro" id="IPR042846">
    <property type="entry name" value="BTBD19"/>
</dbReference>
<organism evidence="2 3">
    <name type="scientific">Hydra vulgaris</name>
    <name type="common">Hydra</name>
    <name type="synonym">Hydra attenuata</name>
    <dbReference type="NCBI Taxonomy" id="6087"/>
    <lineage>
        <taxon>Eukaryota</taxon>
        <taxon>Metazoa</taxon>
        <taxon>Cnidaria</taxon>
        <taxon>Hydrozoa</taxon>
        <taxon>Hydroidolina</taxon>
        <taxon>Anthoathecata</taxon>
        <taxon>Aplanulata</taxon>
        <taxon>Hydridae</taxon>
        <taxon>Hydra</taxon>
    </lineage>
</organism>
<dbReference type="PANTHER" id="PTHR46965">
    <property type="entry name" value="BTB/POZ DOMAIN-CONTAINING PROTEIN 19"/>
    <property type="match status" value="1"/>
</dbReference>
<name>A0ABM4CT84_HYDVU</name>
<dbReference type="Pfam" id="PF00651">
    <property type="entry name" value="BTB"/>
    <property type="match status" value="1"/>
</dbReference>
<dbReference type="Proteomes" id="UP001652625">
    <property type="component" value="Chromosome 11"/>
</dbReference>
<dbReference type="InterPro" id="IPR000210">
    <property type="entry name" value="BTB/POZ_dom"/>
</dbReference>
<dbReference type="InterPro" id="IPR011333">
    <property type="entry name" value="SKP1/BTB/POZ_sf"/>
</dbReference>
<evidence type="ECO:0000313" key="3">
    <source>
        <dbReference type="RefSeq" id="XP_065665136.1"/>
    </source>
</evidence>
<feature type="domain" description="BTB" evidence="1">
    <location>
        <begin position="31"/>
        <end position="98"/>
    </location>
</feature>